<reference evidence="1" key="1">
    <citation type="journal article" date="2020" name="Stud. Mycol.">
        <title>101 Dothideomycetes genomes: a test case for predicting lifestyles and emergence of pathogens.</title>
        <authorList>
            <person name="Haridas S."/>
            <person name="Albert R."/>
            <person name="Binder M."/>
            <person name="Bloem J."/>
            <person name="Labutti K."/>
            <person name="Salamov A."/>
            <person name="Andreopoulos B."/>
            <person name="Baker S."/>
            <person name="Barry K."/>
            <person name="Bills G."/>
            <person name="Bluhm B."/>
            <person name="Cannon C."/>
            <person name="Castanera R."/>
            <person name="Culley D."/>
            <person name="Daum C."/>
            <person name="Ezra D."/>
            <person name="Gonzalez J."/>
            <person name="Henrissat B."/>
            <person name="Kuo A."/>
            <person name="Liang C."/>
            <person name="Lipzen A."/>
            <person name="Lutzoni F."/>
            <person name="Magnuson J."/>
            <person name="Mondo S."/>
            <person name="Nolan M."/>
            <person name="Ohm R."/>
            <person name="Pangilinan J."/>
            <person name="Park H.-J."/>
            <person name="Ramirez L."/>
            <person name="Alfaro M."/>
            <person name="Sun H."/>
            <person name="Tritt A."/>
            <person name="Yoshinaga Y."/>
            <person name="Zwiers L.-H."/>
            <person name="Turgeon B."/>
            <person name="Goodwin S."/>
            <person name="Spatafora J."/>
            <person name="Crous P."/>
            <person name="Grigoriev I."/>
        </authorList>
    </citation>
    <scope>NUCLEOTIDE SEQUENCE</scope>
    <source>
        <strain evidence="1">CBS 133067</strain>
    </source>
</reference>
<dbReference type="EMBL" id="ML978146">
    <property type="protein sequence ID" value="KAF2092434.1"/>
    <property type="molecule type" value="Genomic_DNA"/>
</dbReference>
<sequence length="211" mass="23148">MDFELCSARLAAGKVGGPAASAQYEQPLSSPLPARLISSASLPLAIMTADATPFEPTDRLPSSPMLSLGERVRRLLGLSSLDARLGCFTLTGLRSSASCHFKTSHPSRAFILLGVQCPGAGTALWDGPGFHGWWQWGVNAFDVAKRVVDRCCSRLSHLTERPKCSVSRNASIRRSHMSGVNEVWSLTSRRINGMLHYHFRGLWRDEENMSH</sequence>
<accession>A0A9P4I4R5</accession>
<proteinExistence type="predicted"/>
<dbReference type="AlphaFoldDB" id="A0A9P4I4R5"/>
<evidence type="ECO:0000313" key="2">
    <source>
        <dbReference type="Proteomes" id="UP000799772"/>
    </source>
</evidence>
<organism evidence="1 2">
    <name type="scientific">Rhizodiscina lignyota</name>
    <dbReference type="NCBI Taxonomy" id="1504668"/>
    <lineage>
        <taxon>Eukaryota</taxon>
        <taxon>Fungi</taxon>
        <taxon>Dikarya</taxon>
        <taxon>Ascomycota</taxon>
        <taxon>Pezizomycotina</taxon>
        <taxon>Dothideomycetes</taxon>
        <taxon>Pleosporomycetidae</taxon>
        <taxon>Aulographales</taxon>
        <taxon>Rhizodiscinaceae</taxon>
        <taxon>Rhizodiscina</taxon>
    </lineage>
</organism>
<evidence type="ECO:0000313" key="1">
    <source>
        <dbReference type="EMBL" id="KAF2092434.1"/>
    </source>
</evidence>
<protein>
    <submittedName>
        <fullName evidence="1">Uncharacterized protein</fullName>
    </submittedName>
</protein>
<gene>
    <name evidence="1" type="ORF">NA57DRAFT_62442</name>
</gene>
<name>A0A9P4I4R5_9PEZI</name>
<keyword evidence="2" id="KW-1185">Reference proteome</keyword>
<dbReference type="Proteomes" id="UP000799772">
    <property type="component" value="Unassembled WGS sequence"/>
</dbReference>
<comment type="caution">
    <text evidence="1">The sequence shown here is derived from an EMBL/GenBank/DDBJ whole genome shotgun (WGS) entry which is preliminary data.</text>
</comment>